<dbReference type="InterPro" id="IPR042197">
    <property type="entry name" value="Apaf_helical"/>
</dbReference>
<dbReference type="GO" id="GO:0005524">
    <property type="term" value="F:ATP binding"/>
    <property type="evidence" value="ECO:0007669"/>
    <property type="project" value="UniProtKB-KW"/>
</dbReference>
<accession>A0A445GDM2</accession>
<dbReference type="Gene3D" id="3.40.50.300">
    <property type="entry name" value="P-loop containing nucleotide triphosphate hydrolases"/>
    <property type="match status" value="1"/>
</dbReference>
<keyword evidence="6" id="KW-0067">ATP-binding</keyword>
<dbReference type="GO" id="GO:0006952">
    <property type="term" value="P:defense response"/>
    <property type="evidence" value="ECO:0007669"/>
    <property type="project" value="UniProtKB-KW"/>
</dbReference>
<evidence type="ECO:0000256" key="3">
    <source>
        <dbReference type="ARBA" id="ARBA00022737"/>
    </source>
</evidence>
<proteinExistence type="inferred from homology"/>
<dbReference type="Gramene" id="XM_028350932.1">
    <property type="protein sequence ID" value="XP_028206733.1"/>
    <property type="gene ID" value="LOC114390227"/>
</dbReference>
<keyword evidence="7" id="KW-0175">Coiled coil</keyword>
<keyword evidence="3" id="KW-0677">Repeat</keyword>
<dbReference type="PRINTS" id="PR00364">
    <property type="entry name" value="DISEASERSIST"/>
</dbReference>
<comment type="caution">
    <text evidence="9">The sequence shown here is derived from an EMBL/GenBank/DDBJ whole genome shotgun (WGS) entry which is preliminary data.</text>
</comment>
<dbReference type="Pfam" id="PF00931">
    <property type="entry name" value="NB-ARC"/>
    <property type="match status" value="1"/>
</dbReference>
<dbReference type="Pfam" id="PF23247">
    <property type="entry name" value="LRR_RPS2"/>
    <property type="match status" value="8"/>
</dbReference>
<evidence type="ECO:0000313" key="9">
    <source>
        <dbReference type="EMBL" id="RZB59359.1"/>
    </source>
</evidence>
<evidence type="ECO:0000256" key="1">
    <source>
        <dbReference type="ARBA" id="ARBA00008894"/>
    </source>
</evidence>
<sequence>MDAVSSALIEPVTNSVLDLVKKHVDYIRYRQNVGELYECVEQLELDKERVDHQCNRAVKNGHNIHVKAREWSRKVGEFKTEVENYKNDEGHRKAGLTNCLFPYFRYRLGRLAKKKAVEGKKLIDGCPKPDEIAFRGNVTFNDAILSNTDLMEFDSRKSIMEDIMEKLEDPTVKMIGVHGPGGVGKSTLIKAIAGSAQVKKLFNVVAFSEITANPNVKKIQEDIAYVLGLTLEGEGENVRADSLRRRLKQEKENTLIILDDLWDRLDLNKLGIPLDDDMNGLKMKGARKPDEMSGTNKEKSHDDYKGCKILLTSRDTTVLSEKMAVKSIFGVKELEEAEAMRLLKKVTGIPDQMSHSKQEIVRKYCAGIPMAIVTVGRALRNKSESVWEATLDKLKRQELVGAQYSMEISVKMSYDHLENEELKSIFLLCAQMGHQPLIMDLVKYCFGLGILEGVYSLREARDKINIWIQKLKHSGLVMLDESSSIHFNMHDMVRDAALSIAHKEKNVFTLRNGKLDDWPELERCTSISICNSDIIDELPNVINCPQLKFFQINSDDPSVKIPESFFNEMKKLRVLILTGIHLESLPPSIQCLSNLRLLCLERCILDGNLSFIGELKKLRILSFSGSQLKKLPAELCCLDKLQLLDISNCSRVEMIPRNLISRLISLEELYIRKSLIKKLTEGETNRSRFSFLPELKHLHQLKVVDLCIPCAEVLPKDLFFDKLNDYKIVIGGFETLLVGDFRMPNKYEAFRSLALQLKDRTDNIHSQTGMKLLFKRVENLLLGELSGVQNVIDELNLDGFPCLKHLSITNNDGIKYINSMDLSHSRDVFPNLESLCLNKLTNIEMICRSPVTVDSFAKLKTIKVIRCTCLKNLFSFYKDKFVSSLETIDVSDCGSLKEIFEILVNPDKVELLKLHSLTLKRLPSFTSFYNYRVEGPSESQLTEAQTVERDEKEITIAQDERSGMAAPLFGELVEIPNLESLNLSSVRIHKIWSDQPLSSFCFQSLVKLVVEGCDNLRYLCSLSVASGLKKLKGLFVSKCRLMEKIFETEGNSADKKVCVFPKLEEIDLSEMNMLTDIWHAEVMSADSFSSLISVHIYGCKKIDKIFPSHMEGWFASLNSLKVYDCESVEVIFEIKDSQQVDVSSAIDTNLQLIDVWRLPNLKLVWSTDPGGILNFKRLRSIEVDNCDKLRNVFPASVAKDVRKLESMSVMSCEGMLEIVEDESETNNETLMFPELTNMKLYSLSNLKRFYKGKHFIECPRLKKLTMGRCEKLKTFPIETSETTNEEVKPVFSAEKVIPNLEYMDIYFDEAQNWLSTNTMKYRMHSLKELSVNSVKSGELLRLILYSMPNLEKLQLDHFDSQHLLKLTSVPCLGTVLQLKELVLWSSKIRDLGFEREPVLQRLELLSLYDCNKLRNLAPRSVSLAYLTNLKVSYCNGLNFLMASSTARSLVQLKSMKVIYCDNVKEIVTIDENKEGRVMEIEFSKLITIELQGLRNLTSFCSYKNCEFKFPSLEMLIVNRCPMMETLTENRTTAPKLQNIFAFEGEKESRWQWEGDLNATIQKDFKNKLLESARSGSSIRLSNSPVQKIWHGSLSIPDSCFSNLGTLIVGGCQFLSDAVLPFNLLPLLPKLEELEVENCEYVKTIFDVKYITQDRKMTTMGATSIPLPFPLKKLTLSELPNLENVWNEHPHRIPRMQLLQEVYVDNCKRLASVFPTSVAKDLLKLENLVVKHCEGLMAIVAEHNADPKGTNLELTFPSVKSLTLWDLPKFNYNGIYCIHDATKIIELTPNLQHLTLGQNELKMILHGEIQGNHLNKLKVLTLCFHVESDVFPHGFLQLVPNIEELVVCDGSFKEIFCLQSPNVDDTTLLSQLKVLRLESLPELVSIGSLNLVPCTMSFSNLTKLEVKSCNSLLCLFTSSTAKNLAQLQNMVIEFCESIKEIVSKEGDESHEDEITFPQLNCLVLGNLPDLRSFYEGSLSFPSLEELSVIKCHGMETLCPGTLKADKLLGVQLKRYSDVMPLEIDLKSTIRKAFLAKISKSARRVSDLRLRDNPLQKIWQGSLTIPDLCFCNLHSLIVDGCQFLSDAVLPFNLLPFLTELETLEVRDCDSVKTIFDVNCTRQDRIMTTMGPTIFPLPFPLKKLVLQRLPNLEKVWNDDPHRILRMQLLQQVHVEKCENLTSVFPATVAKDIVKLENLVVQHCEGLMAIVAEDNADPNGTNLELTFLCVTSLTICDLPELKCFLQCDMLKTVSHVEPNTKNQIRIEKLTPNLQHLTLGENELKMIPHGEFPGNVLHNLKALILLNFSVESYEFAYGFLQQVPNIEKLEVSCSSFKEIFCFQSPNVDDTALLSQLKLLSLESLSELETIGFENTLIEPFLRNLETLDVSSCSVLRNLAPSPICFPNLMCLFVFECHGLENLFTSSTAKSLSRLKIMEIRSCESIKEIVSKEGDGSNEDEIIFRQLLYLNLESLPNLKSFYTGRLSFPSLLQLSVINCHCLETLSAGTIDADKLYGIKFQKKSEAIPLDIDLNSTIRNAFQATMKIRRLKCSSIPVD</sequence>
<dbReference type="PANTHER" id="PTHR33463">
    <property type="entry name" value="NB-ARC DOMAIN-CONTAINING PROTEIN-RELATED"/>
    <property type="match status" value="1"/>
</dbReference>
<evidence type="ECO:0000256" key="5">
    <source>
        <dbReference type="ARBA" id="ARBA00022821"/>
    </source>
</evidence>
<evidence type="ECO:0000256" key="7">
    <source>
        <dbReference type="SAM" id="Coils"/>
    </source>
</evidence>
<evidence type="ECO:0000259" key="8">
    <source>
        <dbReference type="SMART" id="SM00382"/>
    </source>
</evidence>
<dbReference type="InterPro" id="IPR027417">
    <property type="entry name" value="P-loop_NTPase"/>
</dbReference>
<keyword evidence="10" id="KW-1185">Reference proteome</keyword>
<dbReference type="GO" id="GO:0043531">
    <property type="term" value="F:ADP binding"/>
    <property type="evidence" value="ECO:0007669"/>
    <property type="project" value="InterPro"/>
</dbReference>
<dbReference type="SUPFAM" id="SSF52540">
    <property type="entry name" value="P-loop containing nucleoside triphosphate hydrolases"/>
    <property type="match status" value="1"/>
</dbReference>
<keyword evidence="2" id="KW-0433">Leucine-rich repeat</keyword>
<dbReference type="Gene3D" id="1.10.8.430">
    <property type="entry name" value="Helical domain of apoptotic protease-activating factors"/>
    <property type="match status" value="1"/>
</dbReference>
<dbReference type="Gramene" id="XM_028350931.1">
    <property type="protein sequence ID" value="XP_028206732.1"/>
    <property type="gene ID" value="LOC114390227"/>
</dbReference>
<dbReference type="SMART" id="SM00369">
    <property type="entry name" value="LRR_TYP"/>
    <property type="match status" value="4"/>
</dbReference>
<dbReference type="InterPro" id="IPR003591">
    <property type="entry name" value="Leu-rich_rpt_typical-subtyp"/>
</dbReference>
<dbReference type="InterPro" id="IPR057135">
    <property type="entry name" value="At4g27190-like_LRR"/>
</dbReference>
<dbReference type="InterPro" id="IPR002182">
    <property type="entry name" value="NB-ARC"/>
</dbReference>
<dbReference type="Proteomes" id="UP000289340">
    <property type="component" value="Chromosome 16"/>
</dbReference>
<gene>
    <name evidence="9" type="ORF">D0Y65_042559</name>
</gene>
<keyword evidence="4" id="KW-0547">Nucleotide-binding</keyword>
<dbReference type="InterPro" id="IPR032675">
    <property type="entry name" value="LRR_dom_sf"/>
</dbReference>
<reference evidence="9 10" key="1">
    <citation type="submission" date="2018-09" db="EMBL/GenBank/DDBJ databases">
        <title>A high-quality reference genome of wild soybean provides a powerful tool to mine soybean genomes.</title>
        <authorList>
            <person name="Xie M."/>
            <person name="Chung C.Y.L."/>
            <person name="Li M.-W."/>
            <person name="Wong F.-L."/>
            <person name="Chan T.-F."/>
            <person name="Lam H.-M."/>
        </authorList>
    </citation>
    <scope>NUCLEOTIDE SEQUENCE [LARGE SCALE GENOMIC DNA]</scope>
    <source>
        <strain evidence="10">cv. W05</strain>
        <tissue evidence="9">Hypocotyl of etiolated seedlings</tissue>
    </source>
</reference>
<dbReference type="InterPro" id="IPR050905">
    <property type="entry name" value="Plant_NBS-LRR"/>
</dbReference>
<dbReference type="PROSITE" id="PS51450">
    <property type="entry name" value="LRR"/>
    <property type="match status" value="1"/>
</dbReference>
<dbReference type="Gene3D" id="3.80.10.10">
    <property type="entry name" value="Ribonuclease Inhibitor"/>
    <property type="match status" value="7"/>
</dbReference>
<dbReference type="Gramene" id="XM_028350929.1">
    <property type="protein sequence ID" value="XP_028206730.1"/>
    <property type="gene ID" value="LOC114390227"/>
</dbReference>
<dbReference type="SMART" id="SM00382">
    <property type="entry name" value="AAA"/>
    <property type="match status" value="1"/>
</dbReference>
<evidence type="ECO:0000313" key="10">
    <source>
        <dbReference type="Proteomes" id="UP000289340"/>
    </source>
</evidence>
<dbReference type="SUPFAM" id="SSF52058">
    <property type="entry name" value="L domain-like"/>
    <property type="match status" value="3"/>
</dbReference>
<dbReference type="EMBL" id="QZWG01000016">
    <property type="protein sequence ID" value="RZB59359.1"/>
    <property type="molecule type" value="Genomic_DNA"/>
</dbReference>
<evidence type="ECO:0000256" key="2">
    <source>
        <dbReference type="ARBA" id="ARBA00022614"/>
    </source>
</evidence>
<feature type="domain" description="AAA+ ATPase" evidence="8">
    <location>
        <begin position="171"/>
        <end position="339"/>
    </location>
</feature>
<organism evidence="9 10">
    <name type="scientific">Glycine soja</name>
    <name type="common">Wild soybean</name>
    <dbReference type="NCBI Taxonomy" id="3848"/>
    <lineage>
        <taxon>Eukaryota</taxon>
        <taxon>Viridiplantae</taxon>
        <taxon>Streptophyta</taxon>
        <taxon>Embryophyta</taxon>
        <taxon>Tracheophyta</taxon>
        <taxon>Spermatophyta</taxon>
        <taxon>Magnoliopsida</taxon>
        <taxon>eudicotyledons</taxon>
        <taxon>Gunneridae</taxon>
        <taxon>Pentapetalae</taxon>
        <taxon>rosids</taxon>
        <taxon>fabids</taxon>
        <taxon>Fabales</taxon>
        <taxon>Fabaceae</taxon>
        <taxon>Papilionoideae</taxon>
        <taxon>50 kb inversion clade</taxon>
        <taxon>NPAAA clade</taxon>
        <taxon>indigoferoid/millettioid clade</taxon>
        <taxon>Phaseoleae</taxon>
        <taxon>Glycine</taxon>
        <taxon>Glycine subgen. Soja</taxon>
    </lineage>
</organism>
<feature type="coiled-coil region" evidence="7">
    <location>
        <begin position="40"/>
        <end position="88"/>
    </location>
</feature>
<keyword evidence="5" id="KW-0611">Plant defense</keyword>
<comment type="similarity">
    <text evidence="1">Belongs to the disease resistance NB-LRR family.</text>
</comment>
<dbReference type="SUPFAM" id="SSF52047">
    <property type="entry name" value="RNI-like"/>
    <property type="match status" value="2"/>
</dbReference>
<name>A0A445GDM2_GLYSO</name>
<evidence type="ECO:0000256" key="6">
    <source>
        <dbReference type="ARBA" id="ARBA00022840"/>
    </source>
</evidence>
<dbReference type="PANTHER" id="PTHR33463:SF196">
    <property type="entry name" value="NB-ARC DOMAIN DISEASE RESISTANCE PROTEIN"/>
    <property type="match status" value="1"/>
</dbReference>
<dbReference type="Gramene" id="XM_028350930.1">
    <property type="protein sequence ID" value="XP_028206731.1"/>
    <property type="gene ID" value="LOC114390227"/>
</dbReference>
<dbReference type="InterPro" id="IPR001611">
    <property type="entry name" value="Leu-rich_rpt"/>
</dbReference>
<evidence type="ECO:0000256" key="4">
    <source>
        <dbReference type="ARBA" id="ARBA00022741"/>
    </source>
</evidence>
<dbReference type="InterPro" id="IPR003593">
    <property type="entry name" value="AAA+_ATPase"/>
</dbReference>
<protein>
    <submittedName>
        <fullName evidence="9">Putative disease resistance protein isoform B</fullName>
    </submittedName>
</protein>